<name>A0A4P8R0S2_9GAMM</name>
<evidence type="ECO:0000313" key="3">
    <source>
        <dbReference type="EMBL" id="QCR10195.1"/>
    </source>
</evidence>
<dbReference type="InterPro" id="IPR037143">
    <property type="entry name" value="4-PPantetheinyl_Trfase_dom_sf"/>
</dbReference>
<keyword evidence="2" id="KW-0472">Membrane</keyword>
<keyword evidence="2" id="KW-1133">Transmembrane helix</keyword>
<dbReference type="GO" id="GO:0000287">
    <property type="term" value="F:magnesium ion binding"/>
    <property type="evidence" value="ECO:0007669"/>
    <property type="project" value="InterPro"/>
</dbReference>
<evidence type="ECO:0000313" key="4">
    <source>
        <dbReference type="Proteomes" id="UP000299580"/>
    </source>
</evidence>
<dbReference type="Proteomes" id="UP000299580">
    <property type="component" value="Chromosome"/>
</dbReference>
<dbReference type="KEGG" id="brb:EH207_17910"/>
<reference evidence="3 4" key="1">
    <citation type="submission" date="2018-11" db="EMBL/GenBank/DDBJ databases">
        <title>Genome sequences of Brenneria nigrifluens and Brenneria rubrifaciens.</title>
        <authorList>
            <person name="Poret-Peterson A.T."/>
            <person name="McClean A.E."/>
            <person name="Kluepfel D.A."/>
        </authorList>
    </citation>
    <scope>NUCLEOTIDE SEQUENCE [LARGE SCALE GENOMIC DNA]</scope>
    <source>
        <strain evidence="3 4">6D370</strain>
    </source>
</reference>
<protein>
    <recommendedName>
        <fullName evidence="5">Phosphopantetheinyl transferase</fullName>
    </recommendedName>
</protein>
<accession>A0A4P8R0S2</accession>
<dbReference type="AlphaFoldDB" id="A0A4P8R0S2"/>
<gene>
    <name evidence="3" type="ORF">EH207_17910</name>
</gene>
<keyword evidence="2" id="KW-0812">Transmembrane</keyword>
<evidence type="ECO:0000256" key="2">
    <source>
        <dbReference type="SAM" id="Phobius"/>
    </source>
</evidence>
<dbReference type="Gene3D" id="3.90.470.20">
    <property type="entry name" value="4'-phosphopantetheinyl transferase domain"/>
    <property type="match status" value="1"/>
</dbReference>
<feature type="region of interest" description="Disordered" evidence="1">
    <location>
        <begin position="235"/>
        <end position="254"/>
    </location>
</feature>
<dbReference type="GO" id="GO:0008897">
    <property type="term" value="F:holo-[acyl-carrier-protein] synthase activity"/>
    <property type="evidence" value="ECO:0007669"/>
    <property type="project" value="InterPro"/>
</dbReference>
<dbReference type="EMBL" id="CP034035">
    <property type="protein sequence ID" value="QCR10195.1"/>
    <property type="molecule type" value="Genomic_DNA"/>
</dbReference>
<organism evidence="3 4">
    <name type="scientific">Brenneria rubrifaciens</name>
    <dbReference type="NCBI Taxonomy" id="55213"/>
    <lineage>
        <taxon>Bacteria</taxon>
        <taxon>Pseudomonadati</taxon>
        <taxon>Pseudomonadota</taxon>
        <taxon>Gammaproteobacteria</taxon>
        <taxon>Enterobacterales</taxon>
        <taxon>Pectobacteriaceae</taxon>
        <taxon>Brenneria</taxon>
    </lineage>
</organism>
<evidence type="ECO:0000256" key="1">
    <source>
        <dbReference type="SAM" id="MobiDB-lite"/>
    </source>
</evidence>
<feature type="transmembrane region" description="Helical" evidence="2">
    <location>
        <begin position="44"/>
        <end position="63"/>
    </location>
</feature>
<proteinExistence type="predicted"/>
<keyword evidence="4" id="KW-1185">Reference proteome</keyword>
<dbReference type="OrthoDB" id="7061431at2"/>
<evidence type="ECO:0008006" key="5">
    <source>
        <dbReference type="Google" id="ProtNLM"/>
    </source>
</evidence>
<sequence>MTCHFVRWTITEALPDLQRLPNELISSTQGFSAKRRDRFLKSRALLAEMMFYFFGYPLLPPMLSSPEGRPYFADPQLPNFSLGYAGNTIAILLSEEGLVGMDIEIVHLRPNNQPPSPMQGQTQAEKAWIDAQCDPLEAATQLCTIRQSLMKIPIQNGSRPENLKLHPASGRLRSKGVPAVEVISDIDDYLAWACAHVPTLHRLVLWKYTAESGMKKTGEIVQHQRQSVRYMKLTSHTAEKTTSALPSKAPDSTD</sequence>
<dbReference type="RefSeq" id="WP_137715183.1">
    <property type="nucleotide sequence ID" value="NZ_CP034035.1"/>
</dbReference>